<feature type="transmembrane region" description="Helical" evidence="6">
    <location>
        <begin position="765"/>
        <end position="786"/>
    </location>
</feature>
<dbReference type="InterPro" id="IPR003838">
    <property type="entry name" value="ABC3_permease_C"/>
</dbReference>
<organism evidence="8 9">
    <name type="scientific">Demequina lutea</name>
    <dbReference type="NCBI Taxonomy" id="431489"/>
    <lineage>
        <taxon>Bacteria</taxon>
        <taxon>Bacillati</taxon>
        <taxon>Actinomycetota</taxon>
        <taxon>Actinomycetes</taxon>
        <taxon>Micrococcales</taxon>
        <taxon>Demequinaceae</taxon>
        <taxon>Demequina</taxon>
    </lineage>
</organism>
<evidence type="ECO:0000256" key="1">
    <source>
        <dbReference type="ARBA" id="ARBA00004651"/>
    </source>
</evidence>
<dbReference type="InterPro" id="IPR038766">
    <property type="entry name" value="Membrane_comp_ABC_pdt"/>
</dbReference>
<keyword evidence="5 6" id="KW-0472">Membrane</keyword>
<keyword evidence="3 6" id="KW-0812">Transmembrane</keyword>
<dbReference type="PANTHER" id="PTHR30287">
    <property type="entry name" value="MEMBRANE COMPONENT OF PREDICTED ABC SUPERFAMILY METABOLITE UPTAKE TRANSPORTER"/>
    <property type="match status" value="1"/>
</dbReference>
<evidence type="ECO:0000256" key="5">
    <source>
        <dbReference type="ARBA" id="ARBA00023136"/>
    </source>
</evidence>
<comment type="subcellular location">
    <subcellularLocation>
        <location evidence="1">Cell membrane</location>
        <topology evidence="1">Multi-pass membrane protein</topology>
    </subcellularLocation>
</comment>
<evidence type="ECO:0000313" key="9">
    <source>
        <dbReference type="Proteomes" id="UP000547973"/>
    </source>
</evidence>
<feature type="transmembrane region" description="Helical" evidence="6">
    <location>
        <begin position="236"/>
        <end position="262"/>
    </location>
</feature>
<feature type="transmembrane region" description="Helical" evidence="6">
    <location>
        <begin position="40"/>
        <end position="61"/>
    </location>
</feature>
<evidence type="ECO:0000256" key="6">
    <source>
        <dbReference type="SAM" id="Phobius"/>
    </source>
</evidence>
<evidence type="ECO:0000313" key="8">
    <source>
        <dbReference type="EMBL" id="NYI41941.1"/>
    </source>
</evidence>
<comment type="caution">
    <text evidence="8">The sequence shown here is derived from an EMBL/GenBank/DDBJ whole genome shotgun (WGS) entry which is preliminary data.</text>
</comment>
<dbReference type="EMBL" id="JACBZO010000001">
    <property type="protein sequence ID" value="NYI41941.1"/>
    <property type="molecule type" value="Genomic_DNA"/>
</dbReference>
<dbReference type="AlphaFoldDB" id="A0A7Z0CHX3"/>
<keyword evidence="9" id="KW-1185">Reference proteome</keyword>
<feature type="domain" description="ABC3 transporter permease C-terminal" evidence="7">
    <location>
        <begin position="242"/>
        <end position="361"/>
    </location>
</feature>
<accession>A0A7Z0CHX3</accession>
<keyword evidence="4 6" id="KW-1133">Transmembrane helix</keyword>
<sequence length="833" mass="84168">MTHVSEARLSRSASTGGLPARRAVARWAWRMFRREWRQQGLVLSLLVVVLAATVVGLGLAANASASSDARFGSADYLVIIPGSDPSLGADVAKLTGRFGTAEVIHHLSIPVPGSVTPIDVRDQDPSGPLMSATLRLVGGRYPSGADEIAVTDGVAGTFGLAVGGQWSVDGHSWRVVGIVENPLDLLEDLAVVAPGTIASPQTVSVLGVAPSGGDLYGLGIDGAQVSLKTAHQNVQAAVVVLVLAVIGSIFVGLVAVAGFSVIAQRRLRGVGLLGALGATTRNLRLALLVNGALVGAAGAVIGAAVGVGAWFVAVPAIERVVNHRIDPLNQSWLAIAGAMILAVVTSVLGSWWPARSASRTPIVSALATRPAPPRAPHLRALPGAIVAMGGLATVAFVPSNRPVFLALGIGATVVGMLLIAPGTTSLLAAAGARAPVAVRLAVRDLDRYRARSGGAVAAVSLAVGIAVAISGVAGAAQVAANSTVGGGNLPGNEIVLWLGSNGAGGPIPAVGAESLLAAQSAVDDIARSVGARSTLALDAAVDTKGNGGTHVGDGATAGTPTYDPVELGIPRAVSEGGHTGTAFYGNESVHVYLLTPEVLAHYGISQSSIPANTDLVTSHANLDAYEMIPIRASDWVPVVQRSDLPTYSSDPTTLITPKAMGDLGLTAVPTGWLLDFDGNVTAAQKAKARVLALQAGLSVETRPTQADLAPLRLAVTAGGIALALAVLAMTVGLIRSETAPDLSTLAATGASSGVRRTITAATAGSLGLLGGLLGTAGAYITLVAWYRRDLSVLNPAPISAILALVVGLPVVAWAVGWLLGGKEPRSLARRRLE</sequence>
<evidence type="ECO:0000256" key="2">
    <source>
        <dbReference type="ARBA" id="ARBA00022475"/>
    </source>
</evidence>
<proteinExistence type="predicted"/>
<dbReference type="GO" id="GO:0005886">
    <property type="term" value="C:plasma membrane"/>
    <property type="evidence" value="ECO:0007669"/>
    <property type="project" value="UniProtKB-SubCell"/>
</dbReference>
<keyword evidence="2" id="KW-1003">Cell membrane</keyword>
<feature type="transmembrane region" description="Helical" evidence="6">
    <location>
        <begin position="403"/>
        <end position="432"/>
    </location>
</feature>
<evidence type="ECO:0000256" key="3">
    <source>
        <dbReference type="ARBA" id="ARBA00022692"/>
    </source>
</evidence>
<feature type="transmembrane region" description="Helical" evidence="6">
    <location>
        <begin position="332"/>
        <end position="352"/>
    </location>
</feature>
<dbReference type="RefSeq" id="WP_062076046.1">
    <property type="nucleotide sequence ID" value="NZ_BBRC01000015.1"/>
</dbReference>
<feature type="transmembrane region" description="Helical" evidence="6">
    <location>
        <begin position="453"/>
        <end position="473"/>
    </location>
</feature>
<feature type="transmembrane region" description="Helical" evidence="6">
    <location>
        <begin position="798"/>
        <end position="820"/>
    </location>
</feature>
<evidence type="ECO:0000256" key="4">
    <source>
        <dbReference type="ARBA" id="ARBA00022989"/>
    </source>
</evidence>
<dbReference type="PANTHER" id="PTHR30287:SF1">
    <property type="entry name" value="INNER MEMBRANE PROTEIN"/>
    <property type="match status" value="1"/>
</dbReference>
<evidence type="ECO:0000259" key="7">
    <source>
        <dbReference type="Pfam" id="PF02687"/>
    </source>
</evidence>
<dbReference type="Proteomes" id="UP000547973">
    <property type="component" value="Unassembled WGS sequence"/>
</dbReference>
<feature type="transmembrane region" description="Helical" evidence="6">
    <location>
        <begin position="283"/>
        <end position="312"/>
    </location>
</feature>
<dbReference type="Pfam" id="PF02687">
    <property type="entry name" value="FtsX"/>
    <property type="match status" value="1"/>
</dbReference>
<dbReference type="OrthoDB" id="4072948at2"/>
<name>A0A7Z0CHX3_9MICO</name>
<feature type="transmembrane region" description="Helical" evidence="6">
    <location>
        <begin position="713"/>
        <end position="734"/>
    </location>
</feature>
<protein>
    <submittedName>
        <fullName evidence="8">Putative ABC transport system permease protein</fullName>
    </submittedName>
</protein>
<feature type="transmembrane region" description="Helical" evidence="6">
    <location>
        <begin position="378"/>
        <end position="397"/>
    </location>
</feature>
<reference evidence="8 9" key="1">
    <citation type="submission" date="2020-07" db="EMBL/GenBank/DDBJ databases">
        <title>Sequencing the genomes of 1000 actinobacteria strains.</title>
        <authorList>
            <person name="Klenk H.-P."/>
        </authorList>
    </citation>
    <scope>NUCLEOTIDE SEQUENCE [LARGE SCALE GENOMIC DNA]</scope>
    <source>
        <strain evidence="8 9">DSM 19970</strain>
    </source>
</reference>
<gene>
    <name evidence="8" type="ORF">BKA03_002060</name>
</gene>